<name>A0A0G1UAC5_9BACT</name>
<evidence type="ECO:0000313" key="2">
    <source>
        <dbReference type="EMBL" id="KKU91082.1"/>
    </source>
</evidence>
<feature type="transmembrane region" description="Helical" evidence="1">
    <location>
        <begin position="86"/>
        <end position="108"/>
    </location>
</feature>
<keyword evidence="1" id="KW-1133">Transmembrane helix</keyword>
<keyword evidence="1" id="KW-0812">Transmembrane</keyword>
<dbReference type="AlphaFoldDB" id="A0A0G1UAC5"/>
<accession>A0A0G1UAC5</accession>
<feature type="transmembrane region" description="Helical" evidence="1">
    <location>
        <begin position="58"/>
        <end position="79"/>
    </location>
</feature>
<reference evidence="2 3" key="1">
    <citation type="journal article" date="2015" name="Nature">
        <title>rRNA introns, odd ribosomes, and small enigmatic genomes across a large radiation of phyla.</title>
        <authorList>
            <person name="Brown C.T."/>
            <person name="Hug L.A."/>
            <person name="Thomas B.C."/>
            <person name="Sharon I."/>
            <person name="Castelle C.J."/>
            <person name="Singh A."/>
            <person name="Wilkins M.J."/>
            <person name="Williams K.H."/>
            <person name="Banfield J.F."/>
        </authorList>
    </citation>
    <scope>NUCLEOTIDE SEQUENCE [LARGE SCALE GENOMIC DNA]</scope>
</reference>
<organism evidence="2 3">
    <name type="scientific">Candidatus Jorgensenbacteria bacterium GW2011_GWA1_48_11</name>
    <dbReference type="NCBI Taxonomy" id="1618660"/>
    <lineage>
        <taxon>Bacteria</taxon>
        <taxon>Candidatus Joergenseniibacteriota</taxon>
    </lineage>
</organism>
<sequence>MIIFKKKILLVLLIVSGALMLFSLGLIYFNIASFGSPVILHFDAFKGVDFLGDRLDVWLIWLSVLLIMILNVLLGEFLFYRERILAYLLIGANLLLALLTLAVSGVIVSVN</sequence>
<comment type="caution">
    <text evidence="2">The sequence shown here is derived from an EMBL/GenBank/DDBJ whole genome shotgun (WGS) entry which is preliminary data.</text>
</comment>
<protein>
    <recommendedName>
        <fullName evidence="4">DUF1648 domain-containing protein</fullName>
    </recommendedName>
</protein>
<evidence type="ECO:0000313" key="3">
    <source>
        <dbReference type="Proteomes" id="UP000034956"/>
    </source>
</evidence>
<feature type="transmembrane region" description="Helical" evidence="1">
    <location>
        <begin position="9"/>
        <end position="31"/>
    </location>
</feature>
<keyword evidence="1" id="KW-0472">Membrane</keyword>
<dbReference type="Proteomes" id="UP000034956">
    <property type="component" value="Unassembled WGS sequence"/>
</dbReference>
<gene>
    <name evidence="2" type="ORF">UY23_C0004G0027</name>
</gene>
<evidence type="ECO:0008006" key="4">
    <source>
        <dbReference type="Google" id="ProtNLM"/>
    </source>
</evidence>
<dbReference type="EMBL" id="LCPF01000004">
    <property type="protein sequence ID" value="KKU91082.1"/>
    <property type="molecule type" value="Genomic_DNA"/>
</dbReference>
<evidence type="ECO:0000256" key="1">
    <source>
        <dbReference type="SAM" id="Phobius"/>
    </source>
</evidence>
<proteinExistence type="predicted"/>